<feature type="domain" description="SET" evidence="6">
    <location>
        <begin position="30"/>
        <end position="148"/>
    </location>
</feature>
<dbReference type="Gene3D" id="2.170.270.10">
    <property type="entry name" value="SET domain"/>
    <property type="match status" value="1"/>
</dbReference>
<dbReference type="InterPro" id="IPR050777">
    <property type="entry name" value="SET2_Histone-Lys_MeTrsfase"/>
</dbReference>
<evidence type="ECO:0000256" key="5">
    <source>
        <dbReference type="ARBA" id="ARBA00022691"/>
    </source>
</evidence>
<evidence type="ECO:0000256" key="1">
    <source>
        <dbReference type="ARBA" id="ARBA00004286"/>
    </source>
</evidence>
<dbReference type="InterPro" id="IPR046341">
    <property type="entry name" value="SET_dom_sf"/>
</dbReference>
<evidence type="ECO:0000256" key="3">
    <source>
        <dbReference type="ARBA" id="ARBA00022603"/>
    </source>
</evidence>
<dbReference type="Proteomes" id="UP000217265">
    <property type="component" value="Chromosome"/>
</dbReference>
<organism evidence="8 9">
    <name type="scientific">Nibricoccus aquaticus</name>
    <dbReference type="NCBI Taxonomy" id="2576891"/>
    <lineage>
        <taxon>Bacteria</taxon>
        <taxon>Pseudomonadati</taxon>
        <taxon>Verrucomicrobiota</taxon>
        <taxon>Opitutia</taxon>
        <taxon>Opitutales</taxon>
        <taxon>Opitutaceae</taxon>
        <taxon>Nibricoccus</taxon>
    </lineage>
</organism>
<dbReference type="PROSITE" id="PS50280">
    <property type="entry name" value="SET"/>
    <property type="match status" value="1"/>
</dbReference>
<dbReference type="PANTHER" id="PTHR22884">
    <property type="entry name" value="SET DOMAIN PROTEINS"/>
    <property type="match status" value="1"/>
</dbReference>
<evidence type="ECO:0000256" key="4">
    <source>
        <dbReference type="ARBA" id="ARBA00022679"/>
    </source>
</evidence>
<keyword evidence="4 8" id="KW-0808">Transferase</keyword>
<evidence type="ECO:0000256" key="2">
    <source>
        <dbReference type="ARBA" id="ARBA00022454"/>
    </source>
</evidence>
<name>A0A290Q533_9BACT</name>
<evidence type="ECO:0000313" key="9">
    <source>
        <dbReference type="Proteomes" id="UP000217265"/>
    </source>
</evidence>
<dbReference type="InterPro" id="IPR003616">
    <property type="entry name" value="Post-SET_dom"/>
</dbReference>
<dbReference type="InterPro" id="IPR001214">
    <property type="entry name" value="SET_dom"/>
</dbReference>
<evidence type="ECO:0000313" key="8">
    <source>
        <dbReference type="EMBL" id="ATC63604.1"/>
    </source>
</evidence>
<reference evidence="8 9" key="1">
    <citation type="submission" date="2017-09" db="EMBL/GenBank/DDBJ databases">
        <title>Complete genome sequence of Verrucomicrobial strain HZ-65, isolated from freshwater.</title>
        <authorList>
            <person name="Choi A."/>
        </authorList>
    </citation>
    <scope>NUCLEOTIDE SEQUENCE [LARGE SCALE GENOMIC DNA]</scope>
    <source>
        <strain evidence="8 9">HZ-65</strain>
    </source>
</reference>
<keyword evidence="9" id="KW-1185">Reference proteome</keyword>
<dbReference type="SUPFAM" id="SSF82199">
    <property type="entry name" value="SET domain"/>
    <property type="match status" value="1"/>
</dbReference>
<dbReference type="RefSeq" id="WP_096055236.1">
    <property type="nucleotide sequence ID" value="NZ_CP023344.1"/>
</dbReference>
<dbReference type="PROSITE" id="PS50868">
    <property type="entry name" value="POST_SET"/>
    <property type="match status" value="1"/>
</dbReference>
<dbReference type="GO" id="GO:0008168">
    <property type="term" value="F:methyltransferase activity"/>
    <property type="evidence" value="ECO:0007669"/>
    <property type="project" value="UniProtKB-KW"/>
</dbReference>
<dbReference type="OrthoDB" id="9790349at2"/>
<dbReference type="KEGG" id="vbh:CMV30_06345"/>
<accession>A0A290Q533</accession>
<dbReference type="Pfam" id="PF00856">
    <property type="entry name" value="SET"/>
    <property type="match status" value="1"/>
</dbReference>
<dbReference type="SMART" id="SM00317">
    <property type="entry name" value="SET"/>
    <property type="match status" value="1"/>
</dbReference>
<dbReference type="GO" id="GO:0005694">
    <property type="term" value="C:chromosome"/>
    <property type="evidence" value="ECO:0007669"/>
    <property type="project" value="UniProtKB-SubCell"/>
</dbReference>
<gene>
    <name evidence="8" type="ORF">CMV30_06345</name>
</gene>
<sequence length="204" mass="23137">MSATTVKKKIKAGVSAGAQLIAKQRRRTSTPWAVVRGSAIHGRGLYAVKTIPDGTRIIAYDGEVITKAESDRREARRLAREEAGKDGCVYVFELNKRHDIDGSMSWNTARLINHSCKPNCRTEIVRGKIWIIAKREIAAGEELFFDYRYGFATWREHPCRCGTERCVGFIVAGEYRWRVRKILKAERVAAKKAERITQKRRGGV</sequence>
<evidence type="ECO:0000259" key="6">
    <source>
        <dbReference type="PROSITE" id="PS50280"/>
    </source>
</evidence>
<dbReference type="GO" id="GO:0032259">
    <property type="term" value="P:methylation"/>
    <property type="evidence" value="ECO:0007669"/>
    <property type="project" value="UniProtKB-KW"/>
</dbReference>
<dbReference type="AlphaFoldDB" id="A0A290Q533"/>
<protein>
    <submittedName>
        <fullName evidence="8">SET domain-containing protein-lysine N-methyltransferase</fullName>
    </submittedName>
</protein>
<keyword evidence="2" id="KW-0158">Chromosome</keyword>
<evidence type="ECO:0000259" key="7">
    <source>
        <dbReference type="PROSITE" id="PS50868"/>
    </source>
</evidence>
<feature type="domain" description="Post-SET" evidence="7">
    <location>
        <begin position="155"/>
        <end position="171"/>
    </location>
</feature>
<keyword evidence="3 8" id="KW-0489">Methyltransferase</keyword>
<dbReference type="EMBL" id="CP023344">
    <property type="protein sequence ID" value="ATC63604.1"/>
    <property type="molecule type" value="Genomic_DNA"/>
</dbReference>
<keyword evidence="5" id="KW-0949">S-adenosyl-L-methionine</keyword>
<proteinExistence type="predicted"/>
<comment type="subcellular location">
    <subcellularLocation>
        <location evidence="1">Chromosome</location>
    </subcellularLocation>
</comment>